<dbReference type="PANTHER" id="PTHR24359">
    <property type="entry name" value="SERINE/THREONINE-PROTEIN KINASE SBK1"/>
    <property type="match status" value="1"/>
</dbReference>
<name>A0AAE9JCK9_CAEBR</name>
<feature type="compositionally biased region" description="Polar residues" evidence="5">
    <location>
        <begin position="792"/>
        <end position="806"/>
    </location>
</feature>
<dbReference type="InterPro" id="IPR011009">
    <property type="entry name" value="Kinase-like_dom_sf"/>
</dbReference>
<keyword evidence="1 3" id="KW-0547">Nucleotide-binding</keyword>
<feature type="coiled-coil region" evidence="4">
    <location>
        <begin position="628"/>
        <end position="655"/>
    </location>
</feature>
<dbReference type="SMART" id="SM00220">
    <property type="entry name" value="S_TKc"/>
    <property type="match status" value="1"/>
</dbReference>
<dbReference type="PROSITE" id="PS50011">
    <property type="entry name" value="PROTEIN_KINASE_DOM"/>
    <property type="match status" value="1"/>
</dbReference>
<dbReference type="GO" id="GO:0004672">
    <property type="term" value="F:protein kinase activity"/>
    <property type="evidence" value="ECO:0007669"/>
    <property type="project" value="InterPro"/>
</dbReference>
<gene>
    <name evidence="7" type="ORF">L5515_004964</name>
</gene>
<feature type="region of interest" description="Disordered" evidence="5">
    <location>
        <begin position="763"/>
        <end position="806"/>
    </location>
</feature>
<dbReference type="PROSITE" id="PS00107">
    <property type="entry name" value="PROTEIN_KINASE_ATP"/>
    <property type="match status" value="1"/>
</dbReference>
<feature type="compositionally biased region" description="Basic and acidic residues" evidence="5">
    <location>
        <begin position="768"/>
        <end position="779"/>
    </location>
</feature>
<organism evidence="7 8">
    <name type="scientific">Caenorhabditis briggsae</name>
    <dbReference type="NCBI Taxonomy" id="6238"/>
    <lineage>
        <taxon>Eukaryota</taxon>
        <taxon>Metazoa</taxon>
        <taxon>Ecdysozoa</taxon>
        <taxon>Nematoda</taxon>
        <taxon>Chromadorea</taxon>
        <taxon>Rhabditida</taxon>
        <taxon>Rhabditina</taxon>
        <taxon>Rhabditomorpha</taxon>
        <taxon>Rhabditoidea</taxon>
        <taxon>Rhabditidae</taxon>
        <taxon>Peloderinae</taxon>
        <taxon>Caenorhabditis</taxon>
    </lineage>
</organism>
<feature type="compositionally biased region" description="Low complexity" evidence="5">
    <location>
        <begin position="780"/>
        <end position="791"/>
    </location>
</feature>
<keyword evidence="4" id="KW-0175">Coiled coil</keyword>
<dbReference type="EMBL" id="CP092622">
    <property type="protein sequence ID" value="UMM24975.1"/>
    <property type="molecule type" value="Genomic_DNA"/>
</dbReference>
<dbReference type="AlphaFoldDB" id="A0AAE9JCK9"/>
<evidence type="ECO:0000313" key="7">
    <source>
        <dbReference type="EMBL" id="UMM24975.1"/>
    </source>
</evidence>
<evidence type="ECO:0000256" key="2">
    <source>
        <dbReference type="ARBA" id="ARBA00022840"/>
    </source>
</evidence>
<dbReference type="InterPro" id="IPR008271">
    <property type="entry name" value="Ser/Thr_kinase_AS"/>
</dbReference>
<dbReference type="InterPro" id="IPR017441">
    <property type="entry name" value="Protein_kinase_ATP_BS"/>
</dbReference>
<dbReference type="GO" id="GO:0005524">
    <property type="term" value="F:ATP binding"/>
    <property type="evidence" value="ECO:0007669"/>
    <property type="project" value="UniProtKB-UniRule"/>
</dbReference>
<proteinExistence type="predicted"/>
<feature type="coiled-coil region" evidence="4">
    <location>
        <begin position="696"/>
        <end position="750"/>
    </location>
</feature>
<dbReference type="Proteomes" id="UP000829354">
    <property type="component" value="Chromosome III"/>
</dbReference>
<feature type="domain" description="Protein kinase" evidence="6">
    <location>
        <begin position="24"/>
        <end position="303"/>
    </location>
</feature>
<reference evidence="7 8" key="1">
    <citation type="submission" date="2022-04" db="EMBL/GenBank/DDBJ databases">
        <title>Chromosome-level reference genomes for two strains of Caenorhabditis briggsae: an improved platform for comparative genomics.</title>
        <authorList>
            <person name="Stevens L."/>
            <person name="Andersen E."/>
        </authorList>
    </citation>
    <scope>NUCLEOTIDE SEQUENCE [LARGE SCALE GENOMIC DNA]</scope>
    <source>
        <strain evidence="7">VX34</strain>
        <tissue evidence="7">Whole-organism</tissue>
    </source>
</reference>
<dbReference type="InterPro" id="IPR000719">
    <property type="entry name" value="Prot_kinase_dom"/>
</dbReference>
<sequence length="828" mass="94459">MASPASQPKLTYPIITTDGEKYTLFNDEAIGKGAYSEVYRGRTESGRLVAVKTACKRVELQAIRGEIEILRKLKGAQNIVEYIGSSHSIMAPGSVTPETDSFAMEYAKSSLEGEMRRPENLKGLPANVFIDLVVDCAMALTALHEHNIAHRDIKHMNILLFPGTPTRGRRSTHLFKLCDMGCSKALMENGGLHEMRTLVGTPNLLHPHLANEMVDPRMDRNQHDWKTKQAYTSEQCDLWSLGCTLYFCATGKFPFEHERNNKKLYHAAVNSLTKHPEAIAMIPVVKGRDAGRREMIYEFEPVTELPAKFTRYPKWLVCTVTSLLRNFFHDPKIEYYSKVANGMRNGKRRTFVSIDQMCIVDHTDISNTPITLPSISSCLGYPPGTDLLLVSNTSFKYVDSKETSVDSLPDETYLVVPKRSEVDLRKILARNIEYHEFDDMTDRKLAEIRAKKCYDGLSMLTESDEYRDLFERVSTILSTQFSLLVEELSQFERVQTTSRFAVYVEMASVPMMLFDDANPQTKSISEYCIQQAKQAREELERHAKVAMNIESMAKQLAKDSKDLQLDDVDLPGIREELESYFFYEKRQILSTRVYSQQLVQQCYDRRNFIMEQIFKSPDKIQKCKLKLAMDLAASLNQLRLDYQRLQNTISECVDLLEKPFQEMKDVVNRCLQNQGQTRNSMEKSMHFLAPENQLRMKRTTKSCKKLIDELNQEIEQLGFVRMGDTLIRAVQDAREQVLELKEISKEEEEDEGTLKREAETQEISILKRSPEACPSEHDVANVSSDASNSSATSFESTPPSSPKDGSNYFQAVFQYFAKPHSSSTSSSK</sequence>
<dbReference type="PANTHER" id="PTHR24359:SF1">
    <property type="entry name" value="INHIBITOR OF NUCLEAR FACTOR KAPPA-B KINASE EPSILON SUBUNIT HOMOLOG 1-RELATED"/>
    <property type="match status" value="1"/>
</dbReference>
<evidence type="ECO:0000256" key="1">
    <source>
        <dbReference type="ARBA" id="ARBA00022741"/>
    </source>
</evidence>
<accession>A0AAE9JCK9</accession>
<dbReference type="PROSITE" id="PS00108">
    <property type="entry name" value="PROTEIN_KINASE_ST"/>
    <property type="match status" value="1"/>
</dbReference>
<evidence type="ECO:0000256" key="3">
    <source>
        <dbReference type="PROSITE-ProRule" id="PRU10141"/>
    </source>
</evidence>
<protein>
    <recommendedName>
        <fullName evidence="6">Protein kinase domain-containing protein</fullName>
    </recommendedName>
</protein>
<evidence type="ECO:0000256" key="4">
    <source>
        <dbReference type="SAM" id="Coils"/>
    </source>
</evidence>
<evidence type="ECO:0000313" key="8">
    <source>
        <dbReference type="Proteomes" id="UP000829354"/>
    </source>
</evidence>
<evidence type="ECO:0000259" key="6">
    <source>
        <dbReference type="PROSITE" id="PS50011"/>
    </source>
</evidence>
<feature type="binding site" evidence="3">
    <location>
        <position position="56"/>
    </location>
    <ligand>
        <name>ATP</name>
        <dbReference type="ChEBI" id="CHEBI:30616"/>
    </ligand>
</feature>
<dbReference type="Gene3D" id="1.10.510.10">
    <property type="entry name" value="Transferase(Phosphotransferase) domain 1"/>
    <property type="match status" value="1"/>
</dbReference>
<evidence type="ECO:0000256" key="5">
    <source>
        <dbReference type="SAM" id="MobiDB-lite"/>
    </source>
</evidence>
<keyword evidence="8" id="KW-1185">Reference proteome</keyword>
<dbReference type="FunFam" id="1.10.510.10:FF:001635">
    <property type="entry name" value="Protein CBR-IKKE-1"/>
    <property type="match status" value="1"/>
</dbReference>
<dbReference type="Pfam" id="PF00069">
    <property type="entry name" value="Pkinase"/>
    <property type="match status" value="1"/>
</dbReference>
<keyword evidence="2 3" id="KW-0067">ATP-binding</keyword>
<dbReference type="SUPFAM" id="SSF56112">
    <property type="entry name" value="Protein kinase-like (PK-like)"/>
    <property type="match status" value="1"/>
</dbReference>